<accession>A0A2H3G9H9</accession>
<dbReference type="CDD" id="cd00306">
    <property type="entry name" value="Peptidases_S8_S53"/>
    <property type="match status" value="1"/>
</dbReference>
<dbReference type="InterPro" id="IPR023828">
    <property type="entry name" value="Peptidase_S8_Ser-AS"/>
</dbReference>
<evidence type="ECO:0000256" key="1">
    <source>
        <dbReference type="ARBA" id="ARBA00011073"/>
    </source>
</evidence>
<name>A0A2H3G9H9_FUSOX</name>
<feature type="domain" description="Peptidase S8/S53" evidence="6">
    <location>
        <begin position="628"/>
        <end position="843"/>
    </location>
</feature>
<dbReference type="STRING" id="327505.A0A2H3G9H9"/>
<feature type="active site" description="Charge relay system" evidence="5">
    <location>
        <position position="635"/>
    </location>
</feature>
<dbReference type="GO" id="GO:0006508">
    <property type="term" value="P:proteolysis"/>
    <property type="evidence" value="ECO:0007669"/>
    <property type="project" value="UniProtKB-KW"/>
</dbReference>
<reference evidence="8 9" key="1">
    <citation type="journal article" date="2016" name="Environ. Microbiol.">
        <title>Effector profiles distinguish formae speciales of Fusarium oxysporum.</title>
        <authorList>
            <person name="van Dam P."/>
            <person name="Fokkens L."/>
            <person name="Schmidt S.M."/>
            <person name="Linmans J.H."/>
            <person name="Kistler H.C."/>
            <person name="Ma L.J."/>
            <person name="Rep M."/>
        </authorList>
    </citation>
    <scope>NUCLEOTIDE SEQUENCE [LARGE SCALE GENOMIC DNA]</scope>
    <source>
        <strain evidence="8 9">Forc016</strain>
    </source>
</reference>
<dbReference type="Gene3D" id="3.40.50.200">
    <property type="entry name" value="Peptidase S8/S53 domain"/>
    <property type="match status" value="1"/>
</dbReference>
<dbReference type="Proteomes" id="UP000219602">
    <property type="component" value="Chromosome 11"/>
</dbReference>
<dbReference type="InterPro" id="IPR050131">
    <property type="entry name" value="Peptidase_S8_subtilisin-like"/>
</dbReference>
<evidence type="ECO:0000259" key="6">
    <source>
        <dbReference type="Pfam" id="PF00082"/>
    </source>
</evidence>
<dbReference type="InterPro" id="IPR036852">
    <property type="entry name" value="Peptidase_S8/S53_dom_sf"/>
</dbReference>
<comment type="caution">
    <text evidence="8">The sequence shown here is derived from an EMBL/GenBank/DDBJ whole genome shotgun (WGS) entry which is preliminary data.</text>
</comment>
<dbReference type="Pfam" id="PF00082">
    <property type="entry name" value="Peptidase_S8"/>
    <property type="match status" value="1"/>
</dbReference>
<dbReference type="PANTHER" id="PTHR43806">
    <property type="entry name" value="PEPTIDASE S8"/>
    <property type="match status" value="1"/>
</dbReference>
<dbReference type="InterPro" id="IPR056002">
    <property type="entry name" value="DUF7580"/>
</dbReference>
<keyword evidence="2 5" id="KW-0645">Protease</keyword>
<dbReference type="Pfam" id="PF24476">
    <property type="entry name" value="DUF7580"/>
    <property type="match status" value="1"/>
</dbReference>
<sequence>MSPEEPPEGMTSLEDRDLRPGELLRWVYGTLPGVLLEDSATDRSAMERSDEEDFKKEVYKGFVGFEAKFSSSSGMHNFERYDPIATSEAQARMEDVKDTLRFFNTQLVDSPRADTLGDASVAPSAQHPSDASFLQIEKSIEYSNRVGDLNVGWYDMVKTLPYYLWETLAGRMSDLNRSIEKEHVNEDIDIAVIAKRNTGAEPLDKQQNLRHDELLYRHLASHICTAERHQVLLQLPSPDSNTWHIRMPRCSHNMGTGSCYNSKYWWQETQIISVTIDNTLVSAKNGPRVPNDDRLDLCAENAAHLKRKKKQLHLLCNHSRISLHKDRSNTFFDSKKAQSWSNVKPLDDTLINFKRVDTQNPSETVARFRLALQVCVSFFYLFPGPWVQQEWSSSLFQAPWGISHTGLSADLTQTSFLCEILKDWDGQNRIYEEFLEAQKNPSTNPPGFFLSLAQLLVDICEGKAGDKSVATKDSEPFQDLSTKIDELMSDELLQFYGCAIESCRTYDFLYREASMGGTQSREMVRLVGEKHIIKYLQSTLQLWEPQAKQYTTQIAVAAQQDTNEPPLLQRLSERPYHGSVFTLFGDEQWEERNKRPVEKTVQEFITNLTDFYTNYVLPSPECIDPAQAITIAVLDTGLHRHESDVTFRHSKKIDEERCRDFVADETGQTQGTFDDTHGHGTHVVKLLLRFAPRARIIVLKVSENSSLEKTRLLQIKNALEYAGTVADIITMSFGLGDAAMPTLRPVIKKLKTAQKLIFAAASNSGGNGKRAYPANEAGVFAIHATKGDGSTPENLNPPRLHGPDNFATLGWKIPSSWNGDDVFISGTSFATPVAAAMAANLMEIICRTPTESNGRGSRRVGGYGDMRRLLLKMQHEVGNYQYLRPWAQGMFDGNKDFSEMRDELQSLLIGGESPNK</sequence>
<feature type="active site" description="Charge relay system" evidence="5">
    <location>
        <position position="828"/>
    </location>
</feature>
<evidence type="ECO:0000259" key="7">
    <source>
        <dbReference type="Pfam" id="PF24476"/>
    </source>
</evidence>
<keyword evidence="4 5" id="KW-0720">Serine protease</keyword>
<dbReference type="InterPro" id="IPR000209">
    <property type="entry name" value="Peptidase_S8/S53_dom"/>
</dbReference>
<evidence type="ECO:0000256" key="4">
    <source>
        <dbReference type="ARBA" id="ARBA00022825"/>
    </source>
</evidence>
<dbReference type="GO" id="GO:0004252">
    <property type="term" value="F:serine-type endopeptidase activity"/>
    <property type="evidence" value="ECO:0007669"/>
    <property type="project" value="UniProtKB-UniRule"/>
</dbReference>
<evidence type="ECO:0000256" key="5">
    <source>
        <dbReference type="PROSITE-ProRule" id="PRU01240"/>
    </source>
</evidence>
<organism evidence="8 9">
    <name type="scientific">Fusarium oxysporum f. sp. radicis-cucumerinum</name>
    <dbReference type="NCBI Taxonomy" id="327505"/>
    <lineage>
        <taxon>Eukaryota</taxon>
        <taxon>Fungi</taxon>
        <taxon>Dikarya</taxon>
        <taxon>Ascomycota</taxon>
        <taxon>Pezizomycotina</taxon>
        <taxon>Sordariomycetes</taxon>
        <taxon>Hypocreomycetidae</taxon>
        <taxon>Hypocreales</taxon>
        <taxon>Nectriaceae</taxon>
        <taxon>Fusarium</taxon>
        <taxon>Fusarium oxysporum species complex</taxon>
    </lineage>
</organism>
<dbReference type="SUPFAM" id="SSF52743">
    <property type="entry name" value="Subtilisin-like"/>
    <property type="match status" value="1"/>
</dbReference>
<reference evidence="8 9" key="2">
    <citation type="journal article" date="2017" name="Sci. Rep.">
        <title>A mobile pathogenicity chromosome in Fusarium oxysporum for infection of multiple cucurbit species.</title>
        <authorList>
            <person name="van Dam P."/>
            <person name="Fokkens L."/>
            <person name="Ayukawa Y."/>
            <person name="van der Gragt M."/>
            <person name="Ter Horst A."/>
            <person name="Brankovics B."/>
            <person name="Houterman P.M."/>
            <person name="Arie T."/>
            <person name="Rep M."/>
        </authorList>
    </citation>
    <scope>NUCLEOTIDE SEQUENCE [LARGE SCALE GENOMIC DNA]</scope>
    <source>
        <strain evidence="8 9">Forc016</strain>
    </source>
</reference>
<comment type="similarity">
    <text evidence="1 5">Belongs to the peptidase S8 family.</text>
</comment>
<dbReference type="PROSITE" id="PS51892">
    <property type="entry name" value="SUBTILASE"/>
    <property type="match status" value="1"/>
</dbReference>
<protein>
    <submittedName>
        <fullName evidence="8">Uncharacterized protein</fullName>
    </submittedName>
</protein>
<dbReference type="PRINTS" id="PR00723">
    <property type="entry name" value="SUBTILISIN"/>
</dbReference>
<evidence type="ECO:0000256" key="2">
    <source>
        <dbReference type="ARBA" id="ARBA00022670"/>
    </source>
</evidence>
<dbReference type="AlphaFoldDB" id="A0A2H3G9H9"/>
<feature type="domain" description="DUF7580" evidence="7">
    <location>
        <begin position="215"/>
        <end position="541"/>
    </location>
</feature>
<proteinExistence type="inferred from homology"/>
<dbReference type="EMBL" id="MABQ02000009">
    <property type="protein sequence ID" value="PCD27135.1"/>
    <property type="molecule type" value="Genomic_DNA"/>
</dbReference>
<dbReference type="InterPro" id="IPR015500">
    <property type="entry name" value="Peptidase_S8_subtilisin-rel"/>
</dbReference>
<feature type="active site" description="Charge relay system" evidence="5">
    <location>
        <position position="679"/>
    </location>
</feature>
<evidence type="ECO:0000313" key="9">
    <source>
        <dbReference type="Proteomes" id="UP000219602"/>
    </source>
</evidence>
<dbReference type="PANTHER" id="PTHR43806:SF11">
    <property type="entry name" value="CEREVISIN-RELATED"/>
    <property type="match status" value="1"/>
</dbReference>
<gene>
    <name evidence="8" type="ORF">AU210_013550</name>
</gene>
<evidence type="ECO:0000256" key="3">
    <source>
        <dbReference type="ARBA" id="ARBA00022801"/>
    </source>
</evidence>
<evidence type="ECO:0000313" key="8">
    <source>
        <dbReference type="EMBL" id="PCD27135.1"/>
    </source>
</evidence>
<keyword evidence="3 5" id="KW-0378">Hydrolase</keyword>
<dbReference type="PROSITE" id="PS00138">
    <property type="entry name" value="SUBTILASE_SER"/>
    <property type="match status" value="1"/>
</dbReference>